<gene>
    <name evidence="2" type="ORF">Ssi02_69240</name>
</gene>
<reference evidence="2" key="1">
    <citation type="submission" date="2021-01" db="EMBL/GenBank/DDBJ databases">
        <title>Whole genome shotgun sequence of Sinosporangium siamense NBRC 109515.</title>
        <authorList>
            <person name="Komaki H."/>
            <person name="Tamura T."/>
        </authorList>
    </citation>
    <scope>NUCLEOTIDE SEQUENCE</scope>
    <source>
        <strain evidence="2">NBRC 109515</strain>
    </source>
</reference>
<sequence length="88" mass="9450">MAHPHGRGEQQIVNVVGANGHGTPLQAWGGHLAGRKPGTRMDAPQWSGRPRTTHPDVPGSMAPSEGVGRPVLTCHARKITVWTKTKQF</sequence>
<dbReference type="AlphaFoldDB" id="A0A919VAR8"/>
<name>A0A919VAR8_9ACTN</name>
<evidence type="ECO:0000313" key="3">
    <source>
        <dbReference type="Proteomes" id="UP000606172"/>
    </source>
</evidence>
<comment type="caution">
    <text evidence="2">The sequence shown here is derived from an EMBL/GenBank/DDBJ whole genome shotgun (WGS) entry which is preliminary data.</text>
</comment>
<keyword evidence="3" id="KW-1185">Reference proteome</keyword>
<accession>A0A919VAR8</accession>
<dbReference type="EMBL" id="BOOW01000049">
    <property type="protein sequence ID" value="GII96693.1"/>
    <property type="molecule type" value="Genomic_DNA"/>
</dbReference>
<proteinExistence type="predicted"/>
<evidence type="ECO:0000256" key="1">
    <source>
        <dbReference type="SAM" id="MobiDB-lite"/>
    </source>
</evidence>
<feature type="region of interest" description="Disordered" evidence="1">
    <location>
        <begin position="29"/>
        <end position="69"/>
    </location>
</feature>
<organism evidence="2 3">
    <name type="scientific">Sinosporangium siamense</name>
    <dbReference type="NCBI Taxonomy" id="1367973"/>
    <lineage>
        <taxon>Bacteria</taxon>
        <taxon>Bacillati</taxon>
        <taxon>Actinomycetota</taxon>
        <taxon>Actinomycetes</taxon>
        <taxon>Streptosporangiales</taxon>
        <taxon>Streptosporangiaceae</taxon>
        <taxon>Sinosporangium</taxon>
    </lineage>
</organism>
<evidence type="ECO:0000313" key="2">
    <source>
        <dbReference type="EMBL" id="GII96693.1"/>
    </source>
</evidence>
<dbReference type="Proteomes" id="UP000606172">
    <property type="component" value="Unassembled WGS sequence"/>
</dbReference>
<protein>
    <submittedName>
        <fullName evidence="2">Uncharacterized protein</fullName>
    </submittedName>
</protein>